<dbReference type="OrthoDB" id="121772at2"/>
<evidence type="ECO:0000313" key="2">
    <source>
        <dbReference type="EMBL" id="QBB70551.1"/>
    </source>
</evidence>
<feature type="transmembrane region" description="Helical" evidence="1">
    <location>
        <begin position="12"/>
        <end position="37"/>
    </location>
</feature>
<feature type="transmembrane region" description="Helical" evidence="1">
    <location>
        <begin position="81"/>
        <end position="102"/>
    </location>
</feature>
<keyword evidence="1" id="KW-0472">Membrane</keyword>
<dbReference type="KEGG" id="xbc:ELE36_09345"/>
<accession>A0A411HJ85</accession>
<protein>
    <submittedName>
        <fullName evidence="2">DUF2127 domain-containing protein</fullName>
    </submittedName>
</protein>
<dbReference type="InterPro" id="IPR021125">
    <property type="entry name" value="DUF2127"/>
</dbReference>
<keyword evidence="1" id="KW-0812">Transmembrane</keyword>
<dbReference type="RefSeq" id="WP_129832809.1">
    <property type="nucleotide sequence ID" value="NZ_CP035704.1"/>
</dbReference>
<dbReference type="EMBL" id="CP035704">
    <property type="protein sequence ID" value="QBB70551.1"/>
    <property type="molecule type" value="Genomic_DNA"/>
</dbReference>
<proteinExistence type="predicted"/>
<keyword evidence="3" id="KW-1185">Reference proteome</keyword>
<organism evidence="2 3">
    <name type="scientific">Pseudolysobacter antarcticus</name>
    <dbReference type="NCBI Taxonomy" id="2511995"/>
    <lineage>
        <taxon>Bacteria</taxon>
        <taxon>Pseudomonadati</taxon>
        <taxon>Pseudomonadota</taxon>
        <taxon>Gammaproteobacteria</taxon>
        <taxon>Lysobacterales</taxon>
        <taxon>Rhodanobacteraceae</taxon>
        <taxon>Pseudolysobacter</taxon>
    </lineage>
</organism>
<gene>
    <name evidence="2" type="ORF">ELE36_09345</name>
</gene>
<feature type="transmembrane region" description="Helical" evidence="1">
    <location>
        <begin position="109"/>
        <end position="127"/>
    </location>
</feature>
<name>A0A411HJ85_9GAMM</name>
<keyword evidence="1" id="KW-1133">Transmembrane helix</keyword>
<dbReference type="Pfam" id="PF09900">
    <property type="entry name" value="DUF2127"/>
    <property type="match status" value="1"/>
</dbReference>
<evidence type="ECO:0000313" key="3">
    <source>
        <dbReference type="Proteomes" id="UP000291562"/>
    </source>
</evidence>
<dbReference type="AlphaFoldDB" id="A0A411HJ85"/>
<reference evidence="2 3" key="1">
    <citation type="submission" date="2019-01" db="EMBL/GenBank/DDBJ databases">
        <title>Pseudolysobacter antarctica gen. nov., sp. nov., isolated from Fildes Peninsula, Antarctica.</title>
        <authorList>
            <person name="Wei Z."/>
            <person name="Peng F."/>
        </authorList>
    </citation>
    <scope>NUCLEOTIDE SEQUENCE [LARGE SCALE GENOMIC DNA]</scope>
    <source>
        <strain evidence="2 3">AQ6-296</strain>
    </source>
</reference>
<evidence type="ECO:0000256" key="1">
    <source>
        <dbReference type="SAM" id="Phobius"/>
    </source>
</evidence>
<feature type="transmembrane region" description="Helical" evidence="1">
    <location>
        <begin position="133"/>
        <end position="152"/>
    </location>
</feature>
<sequence length="158" mass="17456">MIEKSSAKPKRNFVLVLIALFKLVKAAALIVAALGAWHLLAPNEAEKFATWLTELPFVTGHSLATRAAAWLMQLTPRSLEAIGAGALVYAALFVLEGVGLLLEKRWAEYLTVIITASLIPFELYELVHKFGLIKVAALIVNVAIVVYLIRLLRSERRH</sequence>
<dbReference type="Proteomes" id="UP000291562">
    <property type="component" value="Chromosome"/>
</dbReference>